<gene>
    <name evidence="1" type="ORF">ANOM_011879</name>
</gene>
<dbReference type="EMBL" id="JNOM01000780">
    <property type="protein sequence ID" value="KNG79948.1"/>
    <property type="molecule type" value="Genomic_DNA"/>
</dbReference>
<name>A0A0L1IL98_ASPN3</name>
<proteinExistence type="predicted"/>
<dbReference type="Proteomes" id="UP000037505">
    <property type="component" value="Unassembled WGS sequence"/>
</dbReference>
<dbReference type="GeneID" id="26813680"/>
<reference evidence="1 2" key="1">
    <citation type="submission" date="2014-06" db="EMBL/GenBank/DDBJ databases">
        <title>The Genome of the Aflatoxigenic Filamentous Fungus Aspergillus nomius.</title>
        <authorList>
            <person name="Moore M.G."/>
            <person name="Shannon B.M."/>
            <person name="Brian M.M."/>
        </authorList>
    </citation>
    <scope>NUCLEOTIDE SEQUENCE [LARGE SCALE GENOMIC DNA]</scope>
    <source>
        <strain evidence="1 2">NRRL 13137</strain>
    </source>
</reference>
<dbReference type="AlphaFoldDB" id="A0A0L1IL98"/>
<comment type="caution">
    <text evidence="1">The sequence shown here is derived from an EMBL/GenBank/DDBJ whole genome shotgun (WGS) entry which is preliminary data.</text>
</comment>
<keyword evidence="2" id="KW-1185">Reference proteome</keyword>
<accession>A0A0L1IL98</accession>
<protein>
    <submittedName>
        <fullName evidence="1">Uncharacterized protein</fullName>
    </submittedName>
</protein>
<evidence type="ECO:0000313" key="2">
    <source>
        <dbReference type="Proteomes" id="UP000037505"/>
    </source>
</evidence>
<dbReference type="RefSeq" id="XP_015400871.1">
    <property type="nucleotide sequence ID" value="XM_015557132.1"/>
</dbReference>
<organism evidence="1 2">
    <name type="scientific">Aspergillus nomiae NRRL (strain ATCC 15546 / NRRL 13137 / CBS 260.88 / M93)</name>
    <dbReference type="NCBI Taxonomy" id="1509407"/>
    <lineage>
        <taxon>Eukaryota</taxon>
        <taxon>Fungi</taxon>
        <taxon>Dikarya</taxon>
        <taxon>Ascomycota</taxon>
        <taxon>Pezizomycotina</taxon>
        <taxon>Eurotiomycetes</taxon>
        <taxon>Eurotiomycetidae</taxon>
        <taxon>Eurotiales</taxon>
        <taxon>Aspergillaceae</taxon>
        <taxon>Aspergillus</taxon>
        <taxon>Aspergillus subgen. Circumdati</taxon>
    </lineage>
</organism>
<sequence>MTTYRHGVNLLQSIRRLKIAAVMGDRTLHPPQQRRVTDRVAPAATDSSHQVGVTDLKLGATLKRAAKLHKRIAPWPAYAEYSTEILWIKRAPTYNVILVARDI</sequence>
<evidence type="ECO:0000313" key="1">
    <source>
        <dbReference type="EMBL" id="KNG79948.1"/>
    </source>
</evidence>